<keyword evidence="6 8" id="KW-1133">Transmembrane helix</keyword>
<dbReference type="PANTHER" id="PTHR30269:SF0">
    <property type="entry name" value="MEMBRANE TRANSPORTER PROTEIN YFCA-RELATED"/>
    <property type="match status" value="1"/>
</dbReference>
<evidence type="ECO:0000256" key="1">
    <source>
        <dbReference type="ARBA" id="ARBA00004651"/>
    </source>
</evidence>
<dbReference type="InterPro" id="IPR002781">
    <property type="entry name" value="TM_pro_TauE-like"/>
</dbReference>
<dbReference type="Proteomes" id="UP001183202">
    <property type="component" value="Unassembled WGS sequence"/>
</dbReference>
<comment type="subcellular location">
    <subcellularLocation>
        <location evidence="1 8">Cell membrane</location>
        <topology evidence="1 8">Multi-pass membrane protein</topology>
    </subcellularLocation>
</comment>
<evidence type="ECO:0000256" key="4">
    <source>
        <dbReference type="ARBA" id="ARBA00022475"/>
    </source>
</evidence>
<name>A0ABU2NC73_9PSEU</name>
<evidence type="ECO:0000256" key="7">
    <source>
        <dbReference type="ARBA" id="ARBA00023136"/>
    </source>
</evidence>
<proteinExistence type="inferred from homology"/>
<evidence type="ECO:0000313" key="9">
    <source>
        <dbReference type="EMBL" id="MDT0351545.1"/>
    </source>
</evidence>
<evidence type="ECO:0000256" key="2">
    <source>
        <dbReference type="ARBA" id="ARBA00009142"/>
    </source>
</evidence>
<keyword evidence="10" id="KW-1185">Reference proteome</keyword>
<feature type="transmembrane region" description="Helical" evidence="8">
    <location>
        <begin position="154"/>
        <end position="171"/>
    </location>
</feature>
<feature type="transmembrane region" description="Helical" evidence="8">
    <location>
        <begin position="12"/>
        <end position="32"/>
    </location>
</feature>
<evidence type="ECO:0000256" key="6">
    <source>
        <dbReference type="ARBA" id="ARBA00022989"/>
    </source>
</evidence>
<feature type="transmembrane region" description="Helical" evidence="8">
    <location>
        <begin position="92"/>
        <end position="111"/>
    </location>
</feature>
<dbReference type="InterPro" id="IPR052017">
    <property type="entry name" value="TSUP"/>
</dbReference>
<organism evidence="9 10">
    <name type="scientific">Pseudonocardia charpentierae</name>
    <dbReference type="NCBI Taxonomy" id="3075545"/>
    <lineage>
        <taxon>Bacteria</taxon>
        <taxon>Bacillati</taxon>
        <taxon>Actinomycetota</taxon>
        <taxon>Actinomycetes</taxon>
        <taxon>Pseudonocardiales</taxon>
        <taxon>Pseudonocardiaceae</taxon>
        <taxon>Pseudonocardia</taxon>
    </lineage>
</organism>
<feature type="transmembrane region" description="Helical" evidence="8">
    <location>
        <begin position="117"/>
        <end position="134"/>
    </location>
</feature>
<feature type="transmembrane region" description="Helical" evidence="8">
    <location>
        <begin position="37"/>
        <end position="54"/>
    </location>
</feature>
<dbReference type="Pfam" id="PF01925">
    <property type="entry name" value="TauE"/>
    <property type="match status" value="1"/>
</dbReference>
<accession>A0ABU2NC73</accession>
<sequence length="271" mass="26975">MIDTLTTPLTWPGFGGVTVLALLALCVASLLAGAVDAIVGGGGLVQLSALLIVLPGGEAIFSVATNKLASVVGTASAAVTFARRVPIDRRHVAPMAVAAFVGAIGGALLAAALPSRVLTVVVLVALVGVGLYTWRRPELGAVHAPRFPRRTQGVVMGIGGAAIGFYDGLAGPGTGSFLVFLLVGLVGFAFLQASATAKVVNTATNLGALVFFLPAGVVLLGLGAVLAVANLAGAVVGARLAVERGSAFVRRVFLVVVAVLVVTLAVRLAAG</sequence>
<comment type="caution">
    <text evidence="9">The sequence shown here is derived from an EMBL/GenBank/DDBJ whole genome shotgun (WGS) entry which is preliminary data.</text>
</comment>
<feature type="transmembrane region" description="Helical" evidence="8">
    <location>
        <begin position="252"/>
        <end position="270"/>
    </location>
</feature>
<feature type="transmembrane region" description="Helical" evidence="8">
    <location>
        <begin position="177"/>
        <end position="197"/>
    </location>
</feature>
<feature type="transmembrane region" description="Helical" evidence="8">
    <location>
        <begin position="209"/>
        <end position="232"/>
    </location>
</feature>
<evidence type="ECO:0000256" key="8">
    <source>
        <dbReference type="RuleBase" id="RU363041"/>
    </source>
</evidence>
<keyword evidence="5 8" id="KW-0812">Transmembrane</keyword>
<protein>
    <recommendedName>
        <fullName evidence="8">Probable membrane transporter protein</fullName>
    </recommendedName>
</protein>
<dbReference type="EMBL" id="JAVREJ010000013">
    <property type="protein sequence ID" value="MDT0351545.1"/>
    <property type="molecule type" value="Genomic_DNA"/>
</dbReference>
<keyword evidence="3" id="KW-0813">Transport</keyword>
<keyword evidence="4 8" id="KW-1003">Cell membrane</keyword>
<evidence type="ECO:0000256" key="5">
    <source>
        <dbReference type="ARBA" id="ARBA00022692"/>
    </source>
</evidence>
<keyword evidence="7 8" id="KW-0472">Membrane</keyword>
<dbReference type="RefSeq" id="WP_311557900.1">
    <property type="nucleotide sequence ID" value="NZ_JAVREJ010000013.1"/>
</dbReference>
<comment type="similarity">
    <text evidence="2 8">Belongs to the 4-toluene sulfonate uptake permease (TSUP) (TC 2.A.102) family.</text>
</comment>
<gene>
    <name evidence="9" type="ORF">RM445_18605</name>
</gene>
<dbReference type="PANTHER" id="PTHR30269">
    <property type="entry name" value="TRANSMEMBRANE PROTEIN YFCA"/>
    <property type="match status" value="1"/>
</dbReference>
<evidence type="ECO:0000256" key="3">
    <source>
        <dbReference type="ARBA" id="ARBA00022448"/>
    </source>
</evidence>
<reference evidence="10" key="1">
    <citation type="submission" date="2023-07" db="EMBL/GenBank/DDBJ databases">
        <title>30 novel species of actinomycetes from the DSMZ collection.</title>
        <authorList>
            <person name="Nouioui I."/>
        </authorList>
    </citation>
    <scope>NUCLEOTIDE SEQUENCE [LARGE SCALE GENOMIC DNA]</scope>
    <source>
        <strain evidence="10">DSM 45834</strain>
    </source>
</reference>
<evidence type="ECO:0000313" key="10">
    <source>
        <dbReference type="Proteomes" id="UP001183202"/>
    </source>
</evidence>